<name>A0A5C5FKB6_9BASI</name>
<dbReference type="OrthoDB" id="5541786at2759"/>
<evidence type="ECO:0000313" key="9">
    <source>
        <dbReference type="Proteomes" id="UP000311382"/>
    </source>
</evidence>
<dbReference type="STRING" id="5288.A0A5C5FKB6"/>
<evidence type="ECO:0000256" key="2">
    <source>
        <dbReference type="ARBA" id="ARBA00022692"/>
    </source>
</evidence>
<evidence type="ECO:0000256" key="4">
    <source>
        <dbReference type="ARBA" id="ARBA00023136"/>
    </source>
</evidence>
<evidence type="ECO:0000259" key="7">
    <source>
        <dbReference type="Pfam" id="PF13850"/>
    </source>
</evidence>
<dbReference type="PANTHER" id="PTHR10984">
    <property type="entry name" value="ENDOPLASMIC RETICULUM-GOLGI INTERMEDIATE COMPARTMENT PROTEIN"/>
    <property type="match status" value="1"/>
</dbReference>
<dbReference type="GO" id="GO:0006888">
    <property type="term" value="P:endoplasmic reticulum to Golgi vesicle-mediated transport"/>
    <property type="evidence" value="ECO:0007669"/>
    <property type="project" value="TreeGrafter"/>
</dbReference>
<proteinExistence type="predicted"/>
<dbReference type="EMBL" id="SOZI01000230">
    <property type="protein sequence ID" value="TNY17198.1"/>
    <property type="molecule type" value="Genomic_DNA"/>
</dbReference>
<keyword evidence="2 5" id="KW-0812">Transmembrane</keyword>
<keyword evidence="9" id="KW-1185">Reference proteome</keyword>
<keyword evidence="4 5" id="KW-0472">Membrane</keyword>
<keyword evidence="3 5" id="KW-1133">Transmembrane helix</keyword>
<organism evidence="8 9">
    <name type="scientific">Rhodotorula diobovata</name>
    <dbReference type="NCBI Taxonomy" id="5288"/>
    <lineage>
        <taxon>Eukaryota</taxon>
        <taxon>Fungi</taxon>
        <taxon>Dikarya</taxon>
        <taxon>Basidiomycota</taxon>
        <taxon>Pucciniomycotina</taxon>
        <taxon>Microbotryomycetes</taxon>
        <taxon>Sporidiobolales</taxon>
        <taxon>Sporidiobolaceae</taxon>
        <taxon>Rhodotorula</taxon>
    </lineage>
</organism>
<protein>
    <submittedName>
        <fullName evidence="8">Endoplasmic reticulum vesicle transporter-domain-containing protein</fullName>
    </submittedName>
</protein>
<dbReference type="GO" id="GO:0030134">
    <property type="term" value="C:COPII-coated ER to Golgi transport vesicle"/>
    <property type="evidence" value="ECO:0007669"/>
    <property type="project" value="TreeGrafter"/>
</dbReference>
<dbReference type="InterPro" id="IPR045888">
    <property type="entry name" value="Erv"/>
</dbReference>
<dbReference type="GO" id="GO:0000139">
    <property type="term" value="C:Golgi membrane"/>
    <property type="evidence" value="ECO:0007669"/>
    <property type="project" value="TreeGrafter"/>
</dbReference>
<sequence>MDRPSESGASYFESVISKPPPLEAATPQTNSTYREKTTRGGLFTLIVSLVVAALVWTECRAYFWGEPSYEFSVEREIAHDLQLNFDATVATPCHYLTVDVRDAVGDRLHISDEFKKDGTTFDIGHARSLKSAHDGQGVSASKMVRDAKGRRVFAKTGNVVDDGPACRIYGSMEVKKVTGNLHITTLGHGYLSWEHTDHALMNLSHVIHEFSFGPYFPRIVQPLDNSVEITNAHFHIFQYFLSVVSTTYVNAARRVLRTNQYSVTEMSRTTEHGKGVPGIFFKFDVEPMSLTVRERTTGLVQFLVRLAGIVGGILVCSDFGFRTADFFVERLMATSAPKTPLPVNTGTFGAHSGAPKTPVLGGGFASGFGRD</sequence>
<dbReference type="InterPro" id="IPR039542">
    <property type="entry name" value="Erv_N"/>
</dbReference>
<evidence type="ECO:0000259" key="6">
    <source>
        <dbReference type="Pfam" id="PF07970"/>
    </source>
</evidence>
<evidence type="ECO:0000256" key="3">
    <source>
        <dbReference type="ARBA" id="ARBA00022989"/>
    </source>
</evidence>
<dbReference type="AlphaFoldDB" id="A0A5C5FKB6"/>
<dbReference type="Proteomes" id="UP000311382">
    <property type="component" value="Unassembled WGS sequence"/>
</dbReference>
<comment type="caution">
    <text evidence="8">The sequence shown here is derived from an EMBL/GenBank/DDBJ whole genome shotgun (WGS) entry which is preliminary data.</text>
</comment>
<dbReference type="InterPro" id="IPR012936">
    <property type="entry name" value="Erv_C"/>
</dbReference>
<evidence type="ECO:0000313" key="8">
    <source>
        <dbReference type="EMBL" id="TNY17198.1"/>
    </source>
</evidence>
<evidence type="ECO:0000256" key="5">
    <source>
        <dbReference type="SAM" id="Phobius"/>
    </source>
</evidence>
<dbReference type="Pfam" id="PF13850">
    <property type="entry name" value="ERGIC_N"/>
    <property type="match status" value="1"/>
</dbReference>
<gene>
    <name evidence="8" type="ORF">DMC30DRAFT_420016</name>
</gene>
<accession>A0A5C5FKB6</accession>
<dbReference type="Pfam" id="PF07970">
    <property type="entry name" value="COPIIcoated_ERV"/>
    <property type="match status" value="1"/>
</dbReference>
<evidence type="ECO:0000256" key="1">
    <source>
        <dbReference type="ARBA" id="ARBA00004370"/>
    </source>
</evidence>
<feature type="domain" description="Endoplasmic reticulum vesicle transporter C-terminal" evidence="6">
    <location>
        <begin position="164"/>
        <end position="317"/>
    </location>
</feature>
<dbReference type="PANTHER" id="PTHR10984:SF81">
    <property type="entry name" value="ER-DERIVED VESICLES PROTEIN ERV41"/>
    <property type="match status" value="1"/>
</dbReference>
<reference evidence="8 9" key="1">
    <citation type="submission" date="2019-03" db="EMBL/GenBank/DDBJ databases">
        <title>Rhodosporidium diobovatum UCD-FST 08-225 genome sequencing, assembly, and annotation.</title>
        <authorList>
            <person name="Fakankun I.U."/>
            <person name="Fristensky B."/>
            <person name="Levin D.B."/>
        </authorList>
    </citation>
    <scope>NUCLEOTIDE SEQUENCE [LARGE SCALE GENOMIC DNA]</scope>
    <source>
        <strain evidence="8 9">UCD-FST 08-225</strain>
    </source>
</reference>
<comment type="subcellular location">
    <subcellularLocation>
        <location evidence="1">Membrane</location>
    </subcellularLocation>
</comment>
<dbReference type="GO" id="GO:0005789">
    <property type="term" value="C:endoplasmic reticulum membrane"/>
    <property type="evidence" value="ECO:0007669"/>
    <property type="project" value="TreeGrafter"/>
</dbReference>
<dbReference type="GO" id="GO:0006890">
    <property type="term" value="P:retrograde vesicle-mediated transport, Golgi to endoplasmic reticulum"/>
    <property type="evidence" value="ECO:0007669"/>
    <property type="project" value="TreeGrafter"/>
</dbReference>
<feature type="domain" description="Endoplasmic reticulum vesicle transporter N-terminal" evidence="7">
    <location>
        <begin position="27"/>
        <end position="107"/>
    </location>
</feature>
<feature type="transmembrane region" description="Helical" evidence="5">
    <location>
        <begin position="40"/>
        <end position="57"/>
    </location>
</feature>